<evidence type="ECO:0000256" key="1">
    <source>
        <dbReference type="SAM" id="MobiDB-lite"/>
    </source>
</evidence>
<evidence type="ECO:0000313" key="2">
    <source>
        <dbReference type="EMBL" id="KAI9549704.1"/>
    </source>
</evidence>
<evidence type="ECO:0000313" key="3">
    <source>
        <dbReference type="Proteomes" id="UP000820818"/>
    </source>
</evidence>
<feature type="region of interest" description="Disordered" evidence="1">
    <location>
        <begin position="72"/>
        <end position="100"/>
    </location>
</feature>
<comment type="caution">
    <text evidence="2">The sequence shown here is derived from an EMBL/GenBank/DDBJ whole genome shotgun (WGS) entry which is preliminary data.</text>
</comment>
<reference evidence="2" key="1">
    <citation type="submission" date="2022-05" db="EMBL/GenBank/DDBJ databases">
        <title>A multi-omics perspective on studying reproductive biology in Daphnia sinensis.</title>
        <authorList>
            <person name="Jia J."/>
        </authorList>
    </citation>
    <scope>NUCLEOTIDE SEQUENCE</scope>
    <source>
        <strain evidence="2">WSL</strain>
    </source>
</reference>
<dbReference type="Proteomes" id="UP000820818">
    <property type="component" value="Unassembled WGS sequence"/>
</dbReference>
<protein>
    <submittedName>
        <fullName evidence="2">Uncharacterized protein</fullName>
    </submittedName>
</protein>
<proteinExistence type="predicted"/>
<keyword evidence="3" id="KW-1185">Reference proteome</keyword>
<accession>A0AAD5PM56</accession>
<gene>
    <name evidence="2" type="ORF">GHT06_006414</name>
</gene>
<organism evidence="2 3">
    <name type="scientific">Daphnia sinensis</name>
    <dbReference type="NCBI Taxonomy" id="1820382"/>
    <lineage>
        <taxon>Eukaryota</taxon>
        <taxon>Metazoa</taxon>
        <taxon>Ecdysozoa</taxon>
        <taxon>Arthropoda</taxon>
        <taxon>Crustacea</taxon>
        <taxon>Branchiopoda</taxon>
        <taxon>Diplostraca</taxon>
        <taxon>Cladocera</taxon>
        <taxon>Anomopoda</taxon>
        <taxon>Daphniidae</taxon>
        <taxon>Daphnia</taxon>
        <taxon>Daphnia similis group</taxon>
    </lineage>
</organism>
<name>A0AAD5PM56_9CRUS</name>
<dbReference type="AlphaFoldDB" id="A0AAD5PM56"/>
<sequence length="340" mass="37089">MSTNPANVAAFYTACNNLPTSLAAPAAEKPTKSADPVDPSAALEAVANRLVNDLAARLEKIVISKNEGVSGYGAGTGATGRPRGVSKPETDEVLTTRTTSEKISSKEVRVTVFDRRKAAVDSKVSERAYQCGDEEEPWDITDELIASFQEEGRYRKRRGGQSAKILRRTAIPVDSLKFVACRVGSKQTGTVLVRPIRCCFPGKEFCVPSCLVSIKKGIVSVPVLNLSTQTLHLKVRDRLTKIECAYDGQVQLVEDQGPLEDEEEEKTSSGESLMCAAVHWNERLAAVKEEIQLGSGLNEEQRLRVLDAVSKHIKCFPTDAVPHSAFFSRLYHQQVASNPS</sequence>
<dbReference type="EMBL" id="WJBH02000279">
    <property type="protein sequence ID" value="KAI9549704.1"/>
    <property type="molecule type" value="Genomic_DNA"/>
</dbReference>